<evidence type="ECO:0000313" key="2">
    <source>
        <dbReference type="EMBL" id="MBB6053157.1"/>
    </source>
</evidence>
<feature type="compositionally biased region" description="Basic and acidic residues" evidence="1">
    <location>
        <begin position="1"/>
        <end position="17"/>
    </location>
</feature>
<name>A0A7W9SUN1_ARMRO</name>
<dbReference type="AlphaFoldDB" id="A0A7W9SUN1"/>
<organism evidence="2 3">
    <name type="scientific">Armatimonas rosea</name>
    <dbReference type="NCBI Taxonomy" id="685828"/>
    <lineage>
        <taxon>Bacteria</taxon>
        <taxon>Bacillati</taxon>
        <taxon>Armatimonadota</taxon>
        <taxon>Armatimonadia</taxon>
        <taxon>Armatimonadales</taxon>
        <taxon>Armatimonadaceae</taxon>
        <taxon>Armatimonas</taxon>
    </lineage>
</organism>
<sequence>MPFRQDKPAPQDKKDPQSFEPRSGPGAGQKYMEQLVGNWEVLKTLSPPGRDPVKSKGKCRQTMIHGGRFLQSEFTFEQPDGSKSTGLGVLGYEPTTDTFTSTWTDSRSTKISLRQSKDKFNGKEIFLFGKTLENGGADARHSRTWSRLEDGGKTLVHSQYVPGPDGKEFVIMELRMTRR</sequence>
<dbReference type="RefSeq" id="WP_184203175.1">
    <property type="nucleotide sequence ID" value="NZ_JACHGW010000005.1"/>
</dbReference>
<evidence type="ECO:0000313" key="3">
    <source>
        <dbReference type="Proteomes" id="UP000520814"/>
    </source>
</evidence>
<dbReference type="Proteomes" id="UP000520814">
    <property type="component" value="Unassembled WGS sequence"/>
</dbReference>
<comment type="caution">
    <text evidence="2">The sequence shown here is derived from an EMBL/GenBank/DDBJ whole genome shotgun (WGS) entry which is preliminary data.</text>
</comment>
<feature type="region of interest" description="Disordered" evidence="1">
    <location>
        <begin position="1"/>
        <end position="29"/>
    </location>
</feature>
<evidence type="ECO:0000256" key="1">
    <source>
        <dbReference type="SAM" id="MobiDB-lite"/>
    </source>
</evidence>
<keyword evidence="3" id="KW-1185">Reference proteome</keyword>
<proteinExistence type="predicted"/>
<protein>
    <recommendedName>
        <fullName evidence="4">DUF1579 domain-containing protein</fullName>
    </recommendedName>
</protein>
<accession>A0A7W9SUN1</accession>
<gene>
    <name evidence="2" type="ORF">HNQ39_004989</name>
</gene>
<evidence type="ECO:0008006" key="4">
    <source>
        <dbReference type="Google" id="ProtNLM"/>
    </source>
</evidence>
<reference evidence="2 3" key="1">
    <citation type="submission" date="2020-08" db="EMBL/GenBank/DDBJ databases">
        <title>Genomic Encyclopedia of Type Strains, Phase IV (KMG-IV): sequencing the most valuable type-strain genomes for metagenomic binning, comparative biology and taxonomic classification.</title>
        <authorList>
            <person name="Goeker M."/>
        </authorList>
    </citation>
    <scope>NUCLEOTIDE SEQUENCE [LARGE SCALE GENOMIC DNA]</scope>
    <source>
        <strain evidence="2 3">DSM 23562</strain>
    </source>
</reference>
<dbReference type="InterPro" id="IPR011473">
    <property type="entry name" value="DUF1579"/>
</dbReference>
<dbReference type="Pfam" id="PF07617">
    <property type="entry name" value="DUF1579"/>
    <property type="match status" value="1"/>
</dbReference>
<dbReference type="EMBL" id="JACHGW010000005">
    <property type="protein sequence ID" value="MBB6053157.1"/>
    <property type="molecule type" value="Genomic_DNA"/>
</dbReference>